<feature type="compositionally biased region" description="Acidic residues" evidence="1">
    <location>
        <begin position="502"/>
        <end position="511"/>
    </location>
</feature>
<dbReference type="PANTHER" id="PTHR28244:SF1">
    <property type="entry name" value="RNA POLYMERASE I-SPECIFIC TRANSCRIPTION INITIATION FACTOR RRN11"/>
    <property type="match status" value="1"/>
</dbReference>
<proteinExistence type="predicted"/>
<sequence>MSSTHQRKRKRAASGTPSSSATTDKVINPLSHTPDTLKQFARAGYPADLPLPSEVYPGFPHRAPGYNQARQNWRHNYARSSSPPITENDKTDEEEEPNRSFSASDGDDEITDATTQGATDADVTTTDDDDLFPSGSSSRGKVRGRGPKKKRDSVVVDRKAQAYHARVGCLVGVVRRCLAEGDIPTAKRAFGLLARAKVYGRKVDLRYQGLWEMGAEILMREGGLVGRHVQVHVQGSGGGGSSGEEGEGDGGDQGGDGNGNEGGEDEEDEDAKLARHEESLARLKAYYEYLIQQYPFSKQHPNSTNSVLDFQAALFSAEMEWAYAAHWKGLARLERGEVGDDDDEGEASDAMHADDELMDYEVEDANEMDAGREREGALLQSDDGKDHLRGLSRREIRRREEEDKLRLAAMQRMTDIAQRMDTVMETIPFSRDHELLRLRAMVALYMADLCVPPAPRSRAQEIESSEARAGQHRKAREFLERIKEGGGELKEHDEPLLKSLQSDDEEEDEDQMGLPMFSSLGA</sequence>
<evidence type="ECO:0000256" key="1">
    <source>
        <dbReference type="SAM" id="MobiDB-lite"/>
    </source>
</evidence>
<feature type="region of interest" description="Disordered" evidence="1">
    <location>
        <begin position="337"/>
        <end position="356"/>
    </location>
</feature>
<keyword evidence="3" id="KW-1185">Reference proteome</keyword>
<feature type="compositionally biased region" description="Basic and acidic residues" evidence="1">
    <location>
        <begin position="476"/>
        <end position="496"/>
    </location>
</feature>
<gene>
    <name evidence="2" type="ORF">N656DRAFT_798499</name>
</gene>
<dbReference type="GO" id="GO:0070860">
    <property type="term" value="C:RNA polymerase I core factor complex"/>
    <property type="evidence" value="ECO:0007669"/>
    <property type="project" value="TreeGrafter"/>
</dbReference>
<dbReference type="PANTHER" id="PTHR28244">
    <property type="entry name" value="RNA POLYMERASE I-SPECIFIC TRANSCRIPTION INITIATION FACTOR RRN11"/>
    <property type="match status" value="1"/>
</dbReference>
<feature type="compositionally biased region" description="Gly residues" evidence="1">
    <location>
        <begin position="251"/>
        <end position="261"/>
    </location>
</feature>
<dbReference type="GO" id="GO:0042790">
    <property type="term" value="P:nucleolar large rRNA transcription by RNA polymerase I"/>
    <property type="evidence" value="ECO:0007669"/>
    <property type="project" value="TreeGrafter"/>
</dbReference>
<feature type="compositionally biased region" description="Low complexity" evidence="1">
    <location>
        <begin position="13"/>
        <end position="23"/>
    </location>
</feature>
<dbReference type="RefSeq" id="XP_064669722.1">
    <property type="nucleotide sequence ID" value="XM_064817764.1"/>
</dbReference>
<dbReference type="GO" id="GO:0017025">
    <property type="term" value="F:TBP-class protein binding"/>
    <property type="evidence" value="ECO:0007669"/>
    <property type="project" value="TreeGrafter"/>
</dbReference>
<feature type="region of interest" description="Disordered" evidence="1">
    <location>
        <begin position="1"/>
        <end position="153"/>
    </location>
</feature>
<dbReference type="GeneID" id="89941889"/>
<dbReference type="GO" id="GO:0001164">
    <property type="term" value="F:RNA polymerase I core promoter sequence-specific DNA binding"/>
    <property type="evidence" value="ECO:0007669"/>
    <property type="project" value="TreeGrafter"/>
</dbReference>
<organism evidence="2 3">
    <name type="scientific">Canariomyces notabilis</name>
    <dbReference type="NCBI Taxonomy" id="2074819"/>
    <lineage>
        <taxon>Eukaryota</taxon>
        <taxon>Fungi</taxon>
        <taxon>Dikarya</taxon>
        <taxon>Ascomycota</taxon>
        <taxon>Pezizomycotina</taxon>
        <taxon>Sordariomycetes</taxon>
        <taxon>Sordariomycetidae</taxon>
        <taxon>Sordariales</taxon>
        <taxon>Chaetomiaceae</taxon>
        <taxon>Canariomyces</taxon>
    </lineage>
</organism>
<feature type="region of interest" description="Disordered" evidence="1">
    <location>
        <begin position="460"/>
        <end position="522"/>
    </location>
</feature>
<reference evidence="2" key="2">
    <citation type="submission" date="2023-05" db="EMBL/GenBank/DDBJ databases">
        <authorList>
            <consortium name="Lawrence Berkeley National Laboratory"/>
            <person name="Steindorff A."/>
            <person name="Hensen N."/>
            <person name="Bonometti L."/>
            <person name="Westerberg I."/>
            <person name="Brannstrom I.O."/>
            <person name="Guillou S."/>
            <person name="Cros-Aarteil S."/>
            <person name="Calhoun S."/>
            <person name="Haridas S."/>
            <person name="Kuo A."/>
            <person name="Mondo S."/>
            <person name="Pangilinan J."/>
            <person name="Riley R."/>
            <person name="Labutti K."/>
            <person name="Andreopoulos B."/>
            <person name="Lipzen A."/>
            <person name="Chen C."/>
            <person name="Yanf M."/>
            <person name="Daum C."/>
            <person name="Ng V."/>
            <person name="Clum A."/>
            <person name="Ohm R."/>
            <person name="Martin F."/>
            <person name="Silar P."/>
            <person name="Natvig D."/>
            <person name="Lalanne C."/>
            <person name="Gautier V."/>
            <person name="Ament-Velasquez S.L."/>
            <person name="Kruys A."/>
            <person name="Hutchinson M.I."/>
            <person name="Powell A.J."/>
            <person name="Barry K."/>
            <person name="Miller A.N."/>
            <person name="Grigoriev I.V."/>
            <person name="Debuchy R."/>
            <person name="Gladieux P."/>
            <person name="Thoren M.H."/>
            <person name="Johannesson H."/>
        </authorList>
    </citation>
    <scope>NUCLEOTIDE SEQUENCE</scope>
    <source>
        <strain evidence="2">CBS 508.74</strain>
    </source>
</reference>
<dbReference type="InterPro" id="IPR053029">
    <property type="entry name" value="RNA_pol_I-specific_init_factor"/>
</dbReference>
<feature type="compositionally biased region" description="Basic residues" evidence="1">
    <location>
        <begin position="140"/>
        <end position="151"/>
    </location>
</feature>
<reference evidence="2" key="1">
    <citation type="journal article" date="2023" name="Mol. Phylogenet. Evol.">
        <title>Genome-scale phylogeny and comparative genomics of the fungal order Sordariales.</title>
        <authorList>
            <person name="Hensen N."/>
            <person name="Bonometti L."/>
            <person name="Westerberg I."/>
            <person name="Brannstrom I.O."/>
            <person name="Guillou S."/>
            <person name="Cros-Aarteil S."/>
            <person name="Calhoun S."/>
            <person name="Haridas S."/>
            <person name="Kuo A."/>
            <person name="Mondo S."/>
            <person name="Pangilinan J."/>
            <person name="Riley R."/>
            <person name="LaButti K."/>
            <person name="Andreopoulos B."/>
            <person name="Lipzen A."/>
            <person name="Chen C."/>
            <person name="Yan M."/>
            <person name="Daum C."/>
            <person name="Ng V."/>
            <person name="Clum A."/>
            <person name="Steindorff A."/>
            <person name="Ohm R.A."/>
            <person name="Martin F."/>
            <person name="Silar P."/>
            <person name="Natvig D.O."/>
            <person name="Lalanne C."/>
            <person name="Gautier V."/>
            <person name="Ament-Velasquez S.L."/>
            <person name="Kruys A."/>
            <person name="Hutchinson M.I."/>
            <person name="Powell A.J."/>
            <person name="Barry K."/>
            <person name="Miller A.N."/>
            <person name="Grigoriev I.V."/>
            <person name="Debuchy R."/>
            <person name="Gladieux P."/>
            <person name="Hiltunen Thoren M."/>
            <person name="Johannesson H."/>
        </authorList>
    </citation>
    <scope>NUCLEOTIDE SEQUENCE</scope>
    <source>
        <strain evidence="2">CBS 508.74</strain>
    </source>
</reference>
<evidence type="ECO:0000313" key="2">
    <source>
        <dbReference type="EMBL" id="KAK4112152.1"/>
    </source>
</evidence>
<dbReference type="AlphaFoldDB" id="A0AAN6TCZ7"/>
<feature type="compositionally biased region" description="Basic residues" evidence="1">
    <location>
        <begin position="1"/>
        <end position="12"/>
    </location>
</feature>
<feature type="compositionally biased region" description="Low complexity" evidence="1">
    <location>
        <begin position="112"/>
        <end position="124"/>
    </location>
</feature>
<feature type="region of interest" description="Disordered" evidence="1">
    <location>
        <begin position="232"/>
        <end position="273"/>
    </location>
</feature>
<dbReference type="EMBL" id="MU853343">
    <property type="protein sequence ID" value="KAK4112152.1"/>
    <property type="molecule type" value="Genomic_DNA"/>
</dbReference>
<evidence type="ECO:0000313" key="3">
    <source>
        <dbReference type="Proteomes" id="UP001302812"/>
    </source>
</evidence>
<name>A0AAN6TCZ7_9PEZI</name>
<comment type="caution">
    <text evidence="2">The sequence shown here is derived from an EMBL/GenBank/DDBJ whole genome shotgun (WGS) entry which is preliminary data.</text>
</comment>
<accession>A0AAN6TCZ7</accession>
<protein>
    <submittedName>
        <fullName evidence="2">Uncharacterized protein</fullName>
    </submittedName>
</protein>
<dbReference type="Proteomes" id="UP001302812">
    <property type="component" value="Unassembled WGS sequence"/>
</dbReference>